<dbReference type="InterPro" id="IPR036910">
    <property type="entry name" value="HMG_box_dom_sf"/>
</dbReference>
<dbReference type="Pfam" id="PF00505">
    <property type="entry name" value="HMG_box"/>
    <property type="match status" value="1"/>
</dbReference>
<dbReference type="AlphaFoldDB" id="A0A2T9YGF7"/>
<reference evidence="3 5" key="1">
    <citation type="journal article" date="2018" name="MBio">
        <title>Comparative Genomics Reveals the Core Gene Toolbox for the Fungus-Insect Symbiosis.</title>
        <authorList>
            <person name="Wang Y."/>
            <person name="Stata M."/>
            <person name="Wang W."/>
            <person name="Stajich J.E."/>
            <person name="White M.M."/>
            <person name="Moncalvo J.M."/>
        </authorList>
    </citation>
    <scope>NUCLEOTIDE SEQUENCE [LARGE SCALE GENOMIC DNA]</scope>
    <source>
        <strain evidence="3 5">AUS-77-4</strain>
    </source>
</reference>
<dbReference type="GO" id="GO:0005634">
    <property type="term" value="C:nucleus"/>
    <property type="evidence" value="ECO:0007669"/>
    <property type="project" value="UniProtKB-UniRule"/>
</dbReference>
<dbReference type="InterPro" id="IPR009071">
    <property type="entry name" value="HMG_box_dom"/>
</dbReference>
<dbReference type="Gene3D" id="1.10.30.10">
    <property type="entry name" value="High mobility group box domain"/>
    <property type="match status" value="1"/>
</dbReference>
<gene>
    <name evidence="4" type="ORF">BB559_001399</name>
    <name evidence="3" type="ORF">BB559_004153</name>
</gene>
<protein>
    <recommendedName>
        <fullName evidence="2">HMG box domain-containing protein</fullName>
    </recommendedName>
</protein>
<proteinExistence type="predicted"/>
<feature type="domain" description="HMG box" evidence="2">
    <location>
        <begin position="64"/>
        <end position="132"/>
    </location>
</feature>
<dbReference type="EMBL" id="MBFT01000416">
    <property type="protein sequence ID" value="PVU91421.1"/>
    <property type="molecule type" value="Genomic_DNA"/>
</dbReference>
<evidence type="ECO:0000313" key="5">
    <source>
        <dbReference type="Proteomes" id="UP000245699"/>
    </source>
</evidence>
<keyword evidence="1" id="KW-0238">DNA-binding</keyword>
<dbReference type="Proteomes" id="UP000245699">
    <property type="component" value="Unassembled WGS sequence"/>
</dbReference>
<keyword evidence="1" id="KW-0539">Nucleus</keyword>
<evidence type="ECO:0000313" key="3">
    <source>
        <dbReference type="EMBL" id="PVU91421.1"/>
    </source>
</evidence>
<evidence type="ECO:0000313" key="4">
    <source>
        <dbReference type="EMBL" id="PVU98670.1"/>
    </source>
</evidence>
<organism evidence="3 5">
    <name type="scientific">Furculomyces boomerangus</name>
    <dbReference type="NCBI Taxonomy" id="61424"/>
    <lineage>
        <taxon>Eukaryota</taxon>
        <taxon>Fungi</taxon>
        <taxon>Fungi incertae sedis</taxon>
        <taxon>Zoopagomycota</taxon>
        <taxon>Kickxellomycotina</taxon>
        <taxon>Harpellomycetes</taxon>
        <taxon>Harpellales</taxon>
        <taxon>Harpellaceae</taxon>
        <taxon>Furculomyces</taxon>
    </lineage>
</organism>
<feature type="DNA-binding region" description="HMG box" evidence="1">
    <location>
        <begin position="64"/>
        <end position="132"/>
    </location>
</feature>
<dbReference type="STRING" id="61424.A0A2T9YGF7"/>
<dbReference type="OrthoDB" id="6247875at2759"/>
<name>A0A2T9YGF7_9FUNG</name>
<dbReference type="SUPFAM" id="SSF47095">
    <property type="entry name" value="HMG-box"/>
    <property type="match status" value="1"/>
</dbReference>
<accession>A0A2T9YGF7</accession>
<evidence type="ECO:0000259" key="2">
    <source>
        <dbReference type="PROSITE" id="PS50118"/>
    </source>
</evidence>
<comment type="caution">
    <text evidence="3">The sequence shown here is derived from an EMBL/GenBank/DDBJ whole genome shotgun (WGS) entry which is preliminary data.</text>
</comment>
<dbReference type="GO" id="GO:0003677">
    <property type="term" value="F:DNA binding"/>
    <property type="evidence" value="ECO:0007669"/>
    <property type="project" value="UniProtKB-UniRule"/>
</dbReference>
<sequence>MDDIKDVHFFNQNTISKDDVEYVETIPGYYTVQIPVGISKIEIAQRLVGYQENPPKKHHRNNKSTRINNSFMLYRADKKHEISSKSPPMNQTDVSKIIAKQWIKESPEVKKEYKRKYELLKLEKSERNKHLESVEESNSMLVEYSSTFDT</sequence>
<keyword evidence="5" id="KW-1185">Reference proteome</keyword>
<dbReference type="EMBL" id="MBFT01000071">
    <property type="protein sequence ID" value="PVU98670.1"/>
    <property type="molecule type" value="Genomic_DNA"/>
</dbReference>
<evidence type="ECO:0000256" key="1">
    <source>
        <dbReference type="PROSITE-ProRule" id="PRU00267"/>
    </source>
</evidence>
<dbReference type="SMART" id="SM00398">
    <property type="entry name" value="HMG"/>
    <property type="match status" value="1"/>
</dbReference>
<dbReference type="PROSITE" id="PS50118">
    <property type="entry name" value="HMG_BOX_2"/>
    <property type="match status" value="1"/>
</dbReference>